<feature type="domain" description="Soluble ligand binding" evidence="6">
    <location>
        <begin position="411"/>
        <end position="446"/>
    </location>
</feature>
<keyword evidence="8" id="KW-1185">Reference proteome</keyword>
<feature type="domain" description="Polysaccharide export protein N-terminal" evidence="5">
    <location>
        <begin position="160"/>
        <end position="236"/>
    </location>
</feature>
<keyword evidence="1 4" id="KW-0732">Signal</keyword>
<evidence type="ECO:0000313" key="7">
    <source>
        <dbReference type="EMBL" id="MEE6186762.1"/>
    </source>
</evidence>
<keyword evidence="3" id="KW-0472">Membrane</keyword>
<dbReference type="InterPro" id="IPR003715">
    <property type="entry name" value="Poly_export_N"/>
</dbReference>
<evidence type="ECO:0000256" key="4">
    <source>
        <dbReference type="SAM" id="SignalP"/>
    </source>
</evidence>
<name>A0ABU7RFI8_9BACT</name>
<dbReference type="EMBL" id="JAZGLY010000003">
    <property type="protein sequence ID" value="MEE6186762.1"/>
    <property type="molecule type" value="Genomic_DNA"/>
</dbReference>
<proteinExistence type="predicted"/>
<gene>
    <name evidence="7" type="ORF">V2H41_05685</name>
</gene>
<feature type="chain" id="PRO_5047338523" evidence="4">
    <location>
        <begin position="26"/>
        <end position="826"/>
    </location>
</feature>
<feature type="domain" description="Soluble ligand binding" evidence="6">
    <location>
        <begin position="502"/>
        <end position="548"/>
    </location>
</feature>
<reference evidence="7 8" key="1">
    <citation type="submission" date="2024-01" db="EMBL/GenBank/DDBJ databases">
        <title>Niabella digestum sp. nov., isolated from waste digestion system.</title>
        <authorList>
            <person name="Zhang L."/>
        </authorList>
    </citation>
    <scope>NUCLEOTIDE SEQUENCE [LARGE SCALE GENOMIC DNA]</scope>
    <source>
        <strain evidence="7 8">A18</strain>
    </source>
</reference>
<feature type="domain" description="Soluble ligand binding" evidence="6">
    <location>
        <begin position="246"/>
        <end position="290"/>
    </location>
</feature>
<dbReference type="Gene3D" id="3.10.560.10">
    <property type="entry name" value="Outer membrane lipoprotein wza domain like"/>
    <property type="match status" value="6"/>
</dbReference>
<feature type="signal peptide" evidence="4">
    <location>
        <begin position="1"/>
        <end position="25"/>
    </location>
</feature>
<feature type="region of interest" description="Disordered" evidence="2">
    <location>
        <begin position="101"/>
        <end position="127"/>
    </location>
</feature>
<feature type="domain" description="Soluble ligand binding" evidence="6">
    <location>
        <begin position="328"/>
        <end position="372"/>
    </location>
</feature>
<dbReference type="PANTHER" id="PTHR33619:SF3">
    <property type="entry name" value="POLYSACCHARIDE EXPORT PROTEIN GFCE-RELATED"/>
    <property type="match status" value="1"/>
</dbReference>
<accession>A0ABU7RFI8</accession>
<evidence type="ECO:0000259" key="6">
    <source>
        <dbReference type="Pfam" id="PF10531"/>
    </source>
</evidence>
<dbReference type="InterPro" id="IPR049712">
    <property type="entry name" value="Poly_export"/>
</dbReference>
<evidence type="ECO:0000256" key="3">
    <source>
        <dbReference type="SAM" id="Phobius"/>
    </source>
</evidence>
<feature type="compositionally biased region" description="Acidic residues" evidence="2">
    <location>
        <begin position="105"/>
        <end position="123"/>
    </location>
</feature>
<evidence type="ECO:0000259" key="5">
    <source>
        <dbReference type="Pfam" id="PF02563"/>
    </source>
</evidence>
<dbReference type="PANTHER" id="PTHR33619">
    <property type="entry name" value="POLYSACCHARIDE EXPORT PROTEIN GFCE-RELATED"/>
    <property type="match status" value="1"/>
</dbReference>
<keyword evidence="3" id="KW-0812">Transmembrane</keyword>
<dbReference type="Proteomes" id="UP001357452">
    <property type="component" value="Unassembled WGS sequence"/>
</dbReference>
<protein>
    <submittedName>
        <fullName evidence="7">SLBB domain-containing protein</fullName>
    </submittedName>
</protein>
<sequence>MINKMLRNSFLFIISFFFITTTITAQVEPDTLPATGKQDPAKMPDDLGAIKVDNLSDAQIRQMIQRMGESGMTESQLEAAARARGMDAMEIQKLRDRVKKLQQNSEEDNDVEREVFEDDEDDSDKSRLARGRLVPKSRIFGANLFSSGASPFETNLRMATPKNYIIGPDDELLIDITGDNEASYKPRVSPEGFISIEYVGKIYVAGLTIEDATSKIRSTLASTYPAIRAGRTNVTVNLGNIRSIKVIMTGEVSRPGTYTLPSLASVFNALYAAGGPNSRGTFRNIQVIRGSRIIAVVDLYDFLVNGMPADNVRLEDQDIIHVPVYQIRVDVLGEVKRSAIYEIKPEESLADVLRYAGGFSDFAYKARVKIIQNTDEAKKIVVKELLDYPNFYPKNGDKVYVDPIFDRFENKVDIVGAVMRPGMYELKPGLTVSQLVAQASGLTPDVFGKRGYIIRENADNTTSIVPFEVDKVMLGGDSDIALQRRDIVNISSIFDLRDGYTVSINGEVRRGGTFDFAENMTVEDLIQMAGGFTQAGNPLNIEVARRVKSADLSQKEVKIAQVFHTTVNSDLSLSDSGFVLQPYDVVTVRPVEGFSSLKTVQVVGEVLRPGYYTVQSKNERISDIIQRAGGLTAFAYAKGASLKRPSSHVDSQEERIRAMNMQRLGQDSVNGADAKANIYLSNVASDLVGIELDKILENPYSKLDLIVEDGDIIRVPTLLQTVKVTGEVLRPISVVYKPGKPFKYYINSAGGFTKSAFKRGSFVTHANGAVSGTTKVLFFNNYPSVTPGAEISVTQKAKKEGLTAQGWVGLGTAVASLAALLITILK</sequence>
<comment type="caution">
    <text evidence="7">The sequence shown here is derived from an EMBL/GenBank/DDBJ whole genome shotgun (WGS) entry which is preliminary data.</text>
</comment>
<dbReference type="Pfam" id="PF10531">
    <property type="entry name" value="SLBB"/>
    <property type="match status" value="6"/>
</dbReference>
<dbReference type="RefSeq" id="WP_330974172.1">
    <property type="nucleotide sequence ID" value="NZ_JAZGLY010000003.1"/>
</dbReference>
<evidence type="ECO:0000256" key="2">
    <source>
        <dbReference type="SAM" id="MobiDB-lite"/>
    </source>
</evidence>
<evidence type="ECO:0000256" key="1">
    <source>
        <dbReference type="ARBA" id="ARBA00022729"/>
    </source>
</evidence>
<feature type="domain" description="Soluble ligand binding" evidence="6">
    <location>
        <begin position="600"/>
        <end position="644"/>
    </location>
</feature>
<feature type="transmembrane region" description="Helical" evidence="3">
    <location>
        <begin position="806"/>
        <end position="825"/>
    </location>
</feature>
<feature type="domain" description="Soluble ligand binding" evidence="6">
    <location>
        <begin position="722"/>
        <end position="757"/>
    </location>
</feature>
<keyword evidence="3" id="KW-1133">Transmembrane helix</keyword>
<dbReference type="Pfam" id="PF02563">
    <property type="entry name" value="Poly_export"/>
    <property type="match status" value="1"/>
</dbReference>
<evidence type="ECO:0000313" key="8">
    <source>
        <dbReference type="Proteomes" id="UP001357452"/>
    </source>
</evidence>
<organism evidence="7 8">
    <name type="scientific">Niabella digestorum</name>
    <dbReference type="NCBI Taxonomy" id="3117701"/>
    <lineage>
        <taxon>Bacteria</taxon>
        <taxon>Pseudomonadati</taxon>
        <taxon>Bacteroidota</taxon>
        <taxon>Chitinophagia</taxon>
        <taxon>Chitinophagales</taxon>
        <taxon>Chitinophagaceae</taxon>
        <taxon>Niabella</taxon>
    </lineage>
</organism>
<dbReference type="InterPro" id="IPR019554">
    <property type="entry name" value="Soluble_ligand-bd"/>
</dbReference>